<dbReference type="GO" id="GO:0016020">
    <property type="term" value="C:membrane"/>
    <property type="evidence" value="ECO:0007669"/>
    <property type="project" value="UniProtKB-SubCell"/>
</dbReference>
<keyword evidence="4" id="KW-1133">Transmembrane helix</keyword>
<gene>
    <name evidence="9" type="ORF">PsAD2_01867</name>
</gene>
<comment type="caution">
    <text evidence="9">The sequence shown here is derived from an EMBL/GenBank/DDBJ whole genome shotgun (WGS) entry which is preliminary data.</text>
</comment>
<dbReference type="AlphaFoldDB" id="A0A165Z7Z2"/>
<protein>
    <submittedName>
        <fullName evidence="9">2-acyl-glycerophospho-ethanolamine acyltransferase</fullName>
    </submittedName>
</protein>
<keyword evidence="3" id="KW-0812">Transmembrane</keyword>
<evidence type="ECO:0000256" key="6">
    <source>
        <dbReference type="ARBA" id="ARBA00023136"/>
    </source>
</evidence>
<accession>A0A165Z7Z2</accession>
<dbReference type="SMART" id="SM00563">
    <property type="entry name" value="PlsC"/>
    <property type="match status" value="1"/>
</dbReference>
<evidence type="ECO:0000256" key="4">
    <source>
        <dbReference type="ARBA" id="ARBA00022989"/>
    </source>
</evidence>
<dbReference type="PATRIC" id="fig|989403.3.peg.1998"/>
<dbReference type="SUPFAM" id="SSF69593">
    <property type="entry name" value="Glycerol-3-phosphate (1)-acyltransferase"/>
    <property type="match status" value="1"/>
</dbReference>
<evidence type="ECO:0000259" key="8">
    <source>
        <dbReference type="SMART" id="SM00563"/>
    </source>
</evidence>
<keyword evidence="10" id="KW-1185">Reference proteome</keyword>
<dbReference type="Pfam" id="PF01553">
    <property type="entry name" value="Acyltransferase"/>
    <property type="match status" value="1"/>
</dbReference>
<dbReference type="EMBL" id="LMCB01000013">
    <property type="protein sequence ID" value="KZL19588.1"/>
    <property type="molecule type" value="Genomic_DNA"/>
</dbReference>
<evidence type="ECO:0000256" key="2">
    <source>
        <dbReference type="ARBA" id="ARBA00022679"/>
    </source>
</evidence>
<dbReference type="OrthoDB" id="9806880at2"/>
<name>A0A165Z7Z2_9HYPH</name>
<evidence type="ECO:0000256" key="3">
    <source>
        <dbReference type="ARBA" id="ARBA00022692"/>
    </source>
</evidence>
<evidence type="ECO:0000256" key="5">
    <source>
        <dbReference type="ARBA" id="ARBA00023098"/>
    </source>
</evidence>
<dbReference type="RefSeq" id="WP_068005119.1">
    <property type="nucleotide sequence ID" value="NZ_FOFM01000002.1"/>
</dbReference>
<dbReference type="Proteomes" id="UP000076577">
    <property type="component" value="Unassembled WGS sequence"/>
</dbReference>
<keyword evidence="2 9" id="KW-0808">Transferase</keyword>
<dbReference type="STRING" id="989403.SAMN05421798_102428"/>
<evidence type="ECO:0000313" key="10">
    <source>
        <dbReference type="Proteomes" id="UP000076577"/>
    </source>
</evidence>
<reference evidence="9 10" key="1">
    <citation type="journal article" date="2016" name="Front. Microbiol.">
        <title>Comparative Genomic Analysis Reveals a Diverse Repertoire of Genes Involved in Prokaryote-Eukaryote Interactions within the Pseudovibrio Genus.</title>
        <authorList>
            <person name="Romano S."/>
            <person name="Fernandez-Guerra A."/>
            <person name="Reen F.J."/>
            <person name="Glockner F.O."/>
            <person name="Crowley S.P."/>
            <person name="O'Sullivan O."/>
            <person name="Cotter P.D."/>
            <person name="Adams C."/>
            <person name="Dobson A.D."/>
            <person name="O'Gara F."/>
        </authorList>
    </citation>
    <scope>NUCLEOTIDE SEQUENCE [LARGE SCALE GENOMIC DNA]</scope>
    <source>
        <strain evidence="9 10">Ad2</strain>
    </source>
</reference>
<dbReference type="GO" id="GO:0016746">
    <property type="term" value="F:acyltransferase activity"/>
    <property type="evidence" value="ECO:0007669"/>
    <property type="project" value="UniProtKB-KW"/>
</dbReference>
<feature type="domain" description="Phospholipid/glycerol acyltransferase" evidence="8">
    <location>
        <begin position="66"/>
        <end position="185"/>
    </location>
</feature>
<evidence type="ECO:0000256" key="7">
    <source>
        <dbReference type="ARBA" id="ARBA00023315"/>
    </source>
</evidence>
<keyword evidence="7 9" id="KW-0012">Acyltransferase</keyword>
<dbReference type="InterPro" id="IPR002123">
    <property type="entry name" value="Plipid/glycerol_acylTrfase"/>
</dbReference>
<comment type="subcellular location">
    <subcellularLocation>
        <location evidence="1">Membrane</location>
    </subcellularLocation>
</comment>
<evidence type="ECO:0000256" key="1">
    <source>
        <dbReference type="ARBA" id="ARBA00004370"/>
    </source>
</evidence>
<proteinExistence type="predicted"/>
<dbReference type="CDD" id="cd07989">
    <property type="entry name" value="LPLAT_AGPAT-like"/>
    <property type="match status" value="1"/>
</dbReference>
<keyword evidence="6" id="KW-0472">Membrane</keyword>
<dbReference type="PANTHER" id="PTHR23063">
    <property type="entry name" value="PHOSPHOLIPID ACYLTRANSFERASE"/>
    <property type="match status" value="1"/>
</dbReference>
<evidence type="ECO:0000313" key="9">
    <source>
        <dbReference type="EMBL" id="KZL19588.1"/>
    </source>
</evidence>
<sequence length="271" mass="29704">MAAVRAVCTLAALTLVSLLLIPAQWVAVKLGWSIQRKIPLLWHKTASRLIGLRVHQTGKMAGERPLLVAANHCSWLDIVALGSTQPLSFIAKSEVAGWPVFGMFAKLQRTVFVNRQRRTDTGRVAQEVAARMAQGDAMVLFAEGTSSNGNEVLPFRSALIGAVHQAMNVGEKDVAYVQPLSVAYVRLHGMPLGRSWRSHVAWYGDMELAGHLWAIIKEGGLDVELTWGAPIQIEKASDRKRLTRELEEQVRGMTIAALQGNAPIENVQSQT</sequence>
<dbReference type="GO" id="GO:0006629">
    <property type="term" value="P:lipid metabolic process"/>
    <property type="evidence" value="ECO:0007669"/>
    <property type="project" value="UniProtKB-KW"/>
</dbReference>
<keyword evidence="5" id="KW-0443">Lipid metabolism</keyword>
<dbReference type="PANTHER" id="PTHR23063:SF52">
    <property type="entry name" value="LYSOPHOSPHATIDYLCHOLINE ACYLTRANSFERASE"/>
    <property type="match status" value="1"/>
</dbReference>
<organism evidence="9 10">
    <name type="scientific">Pseudovibrio axinellae</name>
    <dbReference type="NCBI Taxonomy" id="989403"/>
    <lineage>
        <taxon>Bacteria</taxon>
        <taxon>Pseudomonadati</taxon>
        <taxon>Pseudomonadota</taxon>
        <taxon>Alphaproteobacteria</taxon>
        <taxon>Hyphomicrobiales</taxon>
        <taxon>Stappiaceae</taxon>
        <taxon>Pseudovibrio</taxon>
    </lineage>
</organism>